<keyword evidence="1" id="KW-1133">Transmembrane helix</keyword>
<protein>
    <submittedName>
        <fullName evidence="2">Uncharacterized protein</fullName>
    </submittedName>
</protein>
<keyword evidence="1" id="KW-0472">Membrane</keyword>
<dbReference type="OrthoDB" id="3171769at2"/>
<feature type="transmembrane region" description="Helical" evidence="1">
    <location>
        <begin position="87"/>
        <end position="109"/>
    </location>
</feature>
<dbReference type="InterPro" id="IPR047928">
    <property type="entry name" value="Perm_prefix_1"/>
</dbReference>
<gene>
    <name evidence="2" type="ORF">SAMN05443668_107228</name>
</gene>
<reference evidence="2 3" key="1">
    <citation type="submission" date="2016-11" db="EMBL/GenBank/DDBJ databases">
        <authorList>
            <person name="Jaros S."/>
            <person name="Januszkiewicz K."/>
            <person name="Wedrychowicz H."/>
        </authorList>
    </citation>
    <scope>NUCLEOTIDE SEQUENCE [LARGE SCALE GENOMIC DNA]</scope>
    <source>
        <strain evidence="2 3">DSM 46144</strain>
    </source>
</reference>
<name>A0A1M7TWQ8_9ACTN</name>
<evidence type="ECO:0000313" key="2">
    <source>
        <dbReference type="EMBL" id="SHN75142.1"/>
    </source>
</evidence>
<dbReference type="Proteomes" id="UP000184440">
    <property type="component" value="Unassembled WGS sequence"/>
</dbReference>
<feature type="transmembrane region" description="Helical" evidence="1">
    <location>
        <begin position="278"/>
        <end position="299"/>
    </location>
</feature>
<dbReference type="NCBIfam" id="NF038403">
    <property type="entry name" value="perm_prefix_1"/>
    <property type="match status" value="1"/>
</dbReference>
<accession>A0A1M7TWQ8</accession>
<proteinExistence type="predicted"/>
<organism evidence="2 3">
    <name type="scientific">Cryptosporangium aurantiacum</name>
    <dbReference type="NCBI Taxonomy" id="134849"/>
    <lineage>
        <taxon>Bacteria</taxon>
        <taxon>Bacillati</taxon>
        <taxon>Actinomycetota</taxon>
        <taxon>Actinomycetes</taxon>
        <taxon>Cryptosporangiales</taxon>
        <taxon>Cryptosporangiaceae</taxon>
        <taxon>Cryptosporangium</taxon>
    </lineage>
</organism>
<keyword evidence="3" id="KW-1185">Reference proteome</keyword>
<keyword evidence="1" id="KW-0812">Transmembrane</keyword>
<feature type="transmembrane region" description="Helical" evidence="1">
    <location>
        <begin position="208"/>
        <end position="228"/>
    </location>
</feature>
<feature type="transmembrane region" description="Helical" evidence="1">
    <location>
        <begin position="175"/>
        <end position="196"/>
    </location>
</feature>
<evidence type="ECO:0000256" key="1">
    <source>
        <dbReference type="SAM" id="Phobius"/>
    </source>
</evidence>
<feature type="transmembrane region" description="Helical" evidence="1">
    <location>
        <begin position="240"/>
        <end position="258"/>
    </location>
</feature>
<feature type="transmembrane region" description="Helical" evidence="1">
    <location>
        <begin position="121"/>
        <end position="143"/>
    </location>
</feature>
<dbReference type="EMBL" id="FRCS01000007">
    <property type="protein sequence ID" value="SHN75142.1"/>
    <property type="molecule type" value="Genomic_DNA"/>
</dbReference>
<evidence type="ECO:0000313" key="3">
    <source>
        <dbReference type="Proteomes" id="UP000184440"/>
    </source>
</evidence>
<dbReference type="AlphaFoldDB" id="A0A1M7TWQ8"/>
<sequence>MSTDLVDRYVFTVLRRVPERQRADIDRELRASIADAVDARVENGEPPEAATEATLLELGDPDRLADGYADRPRVLIGPELYDIWRRLLLMLFSIVLPIVVTVVVIVTVLEDPAIGPAIGAGIGALMTTGAHLAFWTTLVFAILERTGVARRDLGAEWTLAHLPKYEPASLSLGQLALTVLWPVLLIAGLVLQQFTFTDVPVLDPDNWTFWWPFLIGVLVLEIVYAVWLHRRGAWTHAVTAANAVLAVLLTGPVVWLLATDRFFNPEFVAGLDWGTEDPLAWLRGIVIVVAIVGAVYDVVDVAIRAERARRGLATPVAGTGNLTVTAG</sequence>
<dbReference type="STRING" id="134849.SAMN05443668_107228"/>
<dbReference type="RefSeq" id="WP_073260024.1">
    <property type="nucleotide sequence ID" value="NZ_FRCS01000007.1"/>
</dbReference>